<name>V7B4N3_PHAVU</name>
<organism evidence="2 3">
    <name type="scientific">Phaseolus vulgaris</name>
    <name type="common">Kidney bean</name>
    <name type="synonym">French bean</name>
    <dbReference type="NCBI Taxonomy" id="3885"/>
    <lineage>
        <taxon>Eukaryota</taxon>
        <taxon>Viridiplantae</taxon>
        <taxon>Streptophyta</taxon>
        <taxon>Embryophyta</taxon>
        <taxon>Tracheophyta</taxon>
        <taxon>Spermatophyta</taxon>
        <taxon>Magnoliopsida</taxon>
        <taxon>eudicotyledons</taxon>
        <taxon>Gunneridae</taxon>
        <taxon>Pentapetalae</taxon>
        <taxon>rosids</taxon>
        <taxon>fabids</taxon>
        <taxon>Fabales</taxon>
        <taxon>Fabaceae</taxon>
        <taxon>Papilionoideae</taxon>
        <taxon>50 kb inversion clade</taxon>
        <taxon>NPAAA clade</taxon>
        <taxon>indigoferoid/millettioid clade</taxon>
        <taxon>Phaseoleae</taxon>
        <taxon>Phaseolus</taxon>
    </lineage>
</organism>
<evidence type="ECO:0000313" key="3">
    <source>
        <dbReference type="Proteomes" id="UP000000226"/>
    </source>
</evidence>
<sequence>MTKIFFFISLIKDCIVEQVVHISFLNEGKLNNKHYETHFPTMKAILIAFLLFASLFILPTSTLARQLKGVSPGTRDPNNPAIKCDPGKSYRTCNPAAAKPTPPCSPYVRNC</sequence>
<dbReference type="OMA" id="IRSCHIA"/>
<reference evidence="3" key="1">
    <citation type="journal article" date="2014" name="Nat. Genet.">
        <title>A reference genome for common bean and genome-wide analysis of dual domestications.</title>
        <authorList>
            <person name="Schmutz J."/>
            <person name="McClean P.E."/>
            <person name="Mamidi S."/>
            <person name="Wu G.A."/>
            <person name="Cannon S.B."/>
            <person name="Grimwood J."/>
            <person name="Jenkins J."/>
            <person name="Shu S."/>
            <person name="Song Q."/>
            <person name="Chavarro C."/>
            <person name="Torres-Torres M."/>
            <person name="Geffroy V."/>
            <person name="Moghaddam S.M."/>
            <person name="Gao D."/>
            <person name="Abernathy B."/>
            <person name="Barry K."/>
            <person name="Blair M."/>
            <person name="Brick M.A."/>
            <person name="Chovatia M."/>
            <person name="Gepts P."/>
            <person name="Goodstein D.M."/>
            <person name="Gonzales M."/>
            <person name="Hellsten U."/>
            <person name="Hyten D.L."/>
            <person name="Jia G."/>
            <person name="Kelly J.D."/>
            <person name="Kudrna D."/>
            <person name="Lee R."/>
            <person name="Richard M.M."/>
            <person name="Miklas P.N."/>
            <person name="Osorno J.M."/>
            <person name="Rodrigues J."/>
            <person name="Thareau V."/>
            <person name="Urrea C.A."/>
            <person name="Wang M."/>
            <person name="Yu Y."/>
            <person name="Zhang M."/>
            <person name="Wing R.A."/>
            <person name="Cregan P.B."/>
            <person name="Rokhsar D.S."/>
            <person name="Jackson S.A."/>
        </authorList>
    </citation>
    <scope>NUCLEOTIDE SEQUENCE [LARGE SCALE GENOMIC DNA]</scope>
    <source>
        <strain evidence="3">cv. G19833</strain>
    </source>
</reference>
<gene>
    <name evidence="2" type="ORF">PHAVU_008G140000g</name>
</gene>
<evidence type="ECO:0000313" key="2">
    <source>
        <dbReference type="EMBL" id="ESW12759.1"/>
    </source>
</evidence>
<keyword evidence="1" id="KW-0472">Membrane</keyword>
<proteinExistence type="predicted"/>
<protein>
    <submittedName>
        <fullName evidence="2">Uncharacterized protein</fullName>
    </submittedName>
</protein>
<accession>V7B4N3</accession>
<evidence type="ECO:0000256" key="1">
    <source>
        <dbReference type="SAM" id="Phobius"/>
    </source>
</evidence>
<keyword evidence="3" id="KW-1185">Reference proteome</keyword>
<dbReference type="EMBL" id="CM002295">
    <property type="protein sequence ID" value="ESW12759.1"/>
    <property type="molecule type" value="Genomic_DNA"/>
</dbReference>
<dbReference type="Gramene" id="ESW12759">
    <property type="protein sequence ID" value="ESW12759"/>
    <property type="gene ID" value="PHAVU_008G140000g"/>
</dbReference>
<feature type="transmembrane region" description="Helical" evidence="1">
    <location>
        <begin position="40"/>
        <end position="58"/>
    </location>
</feature>
<dbReference type="Proteomes" id="UP000000226">
    <property type="component" value="Chromosome 8"/>
</dbReference>
<keyword evidence="1" id="KW-1133">Transmembrane helix</keyword>
<dbReference type="AlphaFoldDB" id="V7B4N3"/>
<keyword evidence="1" id="KW-0812">Transmembrane</keyword>